<sequence length="26" mass="2672">MRGTIETETMAAAAGGVTTVFEMPIS</sequence>
<evidence type="ECO:0000313" key="1">
    <source>
        <dbReference type="EMBL" id="SVD50777.1"/>
    </source>
</evidence>
<dbReference type="InterPro" id="IPR032466">
    <property type="entry name" value="Metal_Hydrolase"/>
</dbReference>
<organism evidence="1">
    <name type="scientific">marine metagenome</name>
    <dbReference type="NCBI Taxonomy" id="408172"/>
    <lineage>
        <taxon>unclassified sequences</taxon>
        <taxon>metagenomes</taxon>
        <taxon>ecological metagenomes</taxon>
    </lineage>
</organism>
<dbReference type="Gene3D" id="3.20.20.140">
    <property type="entry name" value="Metal-dependent hydrolases"/>
    <property type="match status" value="1"/>
</dbReference>
<feature type="non-terminal residue" evidence="1">
    <location>
        <position position="26"/>
    </location>
</feature>
<dbReference type="EMBL" id="UINC01155112">
    <property type="protein sequence ID" value="SVD50777.1"/>
    <property type="molecule type" value="Genomic_DNA"/>
</dbReference>
<proteinExistence type="predicted"/>
<name>A0A382VW89_9ZZZZ</name>
<dbReference type="AlphaFoldDB" id="A0A382VW89"/>
<gene>
    <name evidence="1" type="ORF">METZ01_LOCUS403631</name>
</gene>
<accession>A0A382VW89</accession>
<reference evidence="1" key="1">
    <citation type="submission" date="2018-05" db="EMBL/GenBank/DDBJ databases">
        <authorList>
            <person name="Lanie J.A."/>
            <person name="Ng W.-L."/>
            <person name="Kazmierczak K.M."/>
            <person name="Andrzejewski T.M."/>
            <person name="Davidsen T.M."/>
            <person name="Wayne K.J."/>
            <person name="Tettelin H."/>
            <person name="Glass J.I."/>
            <person name="Rusch D."/>
            <person name="Podicherti R."/>
            <person name="Tsui H.-C.T."/>
            <person name="Winkler M.E."/>
        </authorList>
    </citation>
    <scope>NUCLEOTIDE SEQUENCE</scope>
</reference>
<dbReference type="SUPFAM" id="SSF51556">
    <property type="entry name" value="Metallo-dependent hydrolases"/>
    <property type="match status" value="1"/>
</dbReference>
<protein>
    <submittedName>
        <fullName evidence="1">Uncharacterized protein</fullName>
    </submittedName>
</protein>